<evidence type="ECO:0000313" key="1">
    <source>
        <dbReference type="EMBL" id="KAL2822244.1"/>
    </source>
</evidence>
<dbReference type="Proteomes" id="UP001610335">
    <property type="component" value="Unassembled WGS sequence"/>
</dbReference>
<protein>
    <recommendedName>
        <fullName evidence="3">HNH nuclease domain-containing protein</fullName>
    </recommendedName>
</protein>
<gene>
    <name evidence="1" type="ORF">BDW59DRAFT_163837</name>
</gene>
<comment type="caution">
    <text evidence="1">The sequence shown here is derived from an EMBL/GenBank/DDBJ whole genome shotgun (WGS) entry which is preliminary data.</text>
</comment>
<dbReference type="EMBL" id="JBFXLS010000059">
    <property type="protein sequence ID" value="KAL2822244.1"/>
    <property type="molecule type" value="Genomic_DNA"/>
</dbReference>
<reference evidence="1 2" key="1">
    <citation type="submission" date="2024-07" db="EMBL/GenBank/DDBJ databases">
        <title>Section-level genome sequencing and comparative genomics of Aspergillus sections Usti and Cavernicolus.</title>
        <authorList>
            <consortium name="Lawrence Berkeley National Laboratory"/>
            <person name="Nybo J.L."/>
            <person name="Vesth T.C."/>
            <person name="Theobald S."/>
            <person name="Frisvad J.C."/>
            <person name="Larsen T.O."/>
            <person name="Kjaerboelling I."/>
            <person name="Rothschild-Mancinelli K."/>
            <person name="Lyhne E.K."/>
            <person name="Kogle M.E."/>
            <person name="Barry K."/>
            <person name="Clum A."/>
            <person name="Na H."/>
            <person name="Ledsgaard L."/>
            <person name="Lin J."/>
            <person name="Lipzen A."/>
            <person name="Kuo A."/>
            <person name="Riley R."/>
            <person name="Mondo S."/>
            <person name="LaButti K."/>
            <person name="Haridas S."/>
            <person name="Pangalinan J."/>
            <person name="Salamov A.A."/>
            <person name="Simmons B.A."/>
            <person name="Magnuson J.K."/>
            <person name="Chen J."/>
            <person name="Drula E."/>
            <person name="Henrissat B."/>
            <person name="Wiebenga A."/>
            <person name="Lubbers R.J."/>
            <person name="Gomes A.C."/>
            <person name="Makela M.R."/>
            <person name="Stajich J."/>
            <person name="Grigoriev I.V."/>
            <person name="Mortensen U.H."/>
            <person name="De vries R.P."/>
            <person name="Baker S.E."/>
            <person name="Andersen M.R."/>
        </authorList>
    </citation>
    <scope>NUCLEOTIDE SEQUENCE [LARGE SCALE GENOMIC DNA]</scope>
    <source>
        <strain evidence="1 2">CBS 600.67</strain>
    </source>
</reference>
<organism evidence="1 2">
    <name type="scientific">Aspergillus cavernicola</name>
    <dbReference type="NCBI Taxonomy" id="176166"/>
    <lineage>
        <taxon>Eukaryota</taxon>
        <taxon>Fungi</taxon>
        <taxon>Dikarya</taxon>
        <taxon>Ascomycota</taxon>
        <taxon>Pezizomycotina</taxon>
        <taxon>Eurotiomycetes</taxon>
        <taxon>Eurotiomycetidae</taxon>
        <taxon>Eurotiales</taxon>
        <taxon>Aspergillaceae</taxon>
        <taxon>Aspergillus</taxon>
        <taxon>Aspergillus subgen. Nidulantes</taxon>
    </lineage>
</organism>
<keyword evidence="2" id="KW-1185">Reference proteome</keyword>
<sequence length="191" mass="21559">MADITVVPVGSRSHFPGFKSPAEWFRVGSPSAPGKQQHGLVMAEGLRRQFELFHFVLEATKIPNSYRFREFQGPPRSCPNHLPPDRVVTLTNHEGRYPVPSPRLLAVHAAIGNILHLRFLGEKTEELERNLAADVDRECEYEGRESSLSERALLSDIEWCGRTAISREEAATQLLYCQSLNTKTREVQLGH</sequence>
<evidence type="ECO:0000313" key="2">
    <source>
        <dbReference type="Proteomes" id="UP001610335"/>
    </source>
</evidence>
<accession>A0ABR4I3A6</accession>
<name>A0ABR4I3A6_9EURO</name>
<evidence type="ECO:0008006" key="3">
    <source>
        <dbReference type="Google" id="ProtNLM"/>
    </source>
</evidence>
<proteinExistence type="predicted"/>